<protein>
    <recommendedName>
        <fullName evidence="1">Nucleotide-diphospho-sugar transferase domain-containing protein</fullName>
    </recommendedName>
</protein>
<dbReference type="EMBL" id="HBIZ01028012">
    <property type="protein sequence ID" value="CAE0765178.1"/>
    <property type="molecule type" value="Transcribed_RNA"/>
</dbReference>
<accession>A0A7S4F0E4</accession>
<reference evidence="2" key="1">
    <citation type="submission" date="2021-01" db="EMBL/GenBank/DDBJ databases">
        <authorList>
            <person name="Corre E."/>
            <person name="Pelletier E."/>
            <person name="Niang G."/>
            <person name="Scheremetjew M."/>
            <person name="Finn R."/>
            <person name="Kale V."/>
            <person name="Holt S."/>
            <person name="Cochrane G."/>
            <person name="Meng A."/>
            <person name="Brown T."/>
            <person name="Cohen L."/>
        </authorList>
    </citation>
    <scope>NUCLEOTIDE SEQUENCE</scope>
    <source>
        <strain evidence="2">CCMP645</strain>
    </source>
</reference>
<organism evidence="2">
    <name type="scientific">Chrysotila carterae</name>
    <name type="common">Marine alga</name>
    <name type="synonym">Syracosphaera carterae</name>
    <dbReference type="NCBI Taxonomy" id="13221"/>
    <lineage>
        <taxon>Eukaryota</taxon>
        <taxon>Haptista</taxon>
        <taxon>Haptophyta</taxon>
        <taxon>Prymnesiophyceae</taxon>
        <taxon>Isochrysidales</taxon>
        <taxon>Isochrysidaceae</taxon>
        <taxon>Chrysotila</taxon>
    </lineage>
</organism>
<evidence type="ECO:0000313" key="2">
    <source>
        <dbReference type="EMBL" id="CAE0765178.1"/>
    </source>
</evidence>
<dbReference type="Pfam" id="PF03407">
    <property type="entry name" value="Nucleotid_trans"/>
    <property type="match status" value="1"/>
</dbReference>
<evidence type="ECO:0000259" key="1">
    <source>
        <dbReference type="Pfam" id="PF03407"/>
    </source>
</evidence>
<feature type="domain" description="Nucleotide-diphospho-sugar transferase" evidence="1">
    <location>
        <begin position="95"/>
        <end position="193"/>
    </location>
</feature>
<name>A0A7S4F0E4_CHRCT</name>
<sequence>MGAAGTSIATVLHLITFATDGVGRLQSFWSREVLASAACDHTLSLQLHIGISSFSSPVPKQLSGLKEAVRSPTSWHLALLGKLQHALAVINELPVGSIAMFSDLDVQPLRGFSALLPYLHEQHDFVIMQEPRPSASEEDVYNSGVWMLRVSPRTRALVALWISKYDSRLHSTQRGAFSDQTVLYQLLEQVAALKRGWTRGIQPKSVNSVANLSQLAGLRVGTWPTEVVTGRVFPWLDEWRGPAGTPAHLPFPKNLQSLRRGVTVAYHAIALEWDPSIAPSQAMLAQHAQPRGRELKRDGGRFSTRTAGGWMTAQTASKIIAMYRVANYTRGVPVRMDWQPDREALRMHHFETRAKIASCCNSQLSWIQSDVCQQRTTSRIYRYSFKTSRFQLRR</sequence>
<dbReference type="InterPro" id="IPR005069">
    <property type="entry name" value="Nucl-diP-sugar_transferase"/>
</dbReference>
<dbReference type="AlphaFoldDB" id="A0A7S4F0E4"/>
<proteinExistence type="predicted"/>
<gene>
    <name evidence="2" type="ORF">PCAR00345_LOCUS17790</name>
</gene>